<feature type="region of interest" description="Disordered" evidence="1">
    <location>
        <begin position="37"/>
        <end position="203"/>
    </location>
</feature>
<organism evidence="3 4">
    <name type="scientific">Butyribacter intestini</name>
    <dbReference type="NCBI Taxonomy" id="1703332"/>
    <lineage>
        <taxon>Bacteria</taxon>
        <taxon>Bacillati</taxon>
        <taxon>Bacillota</taxon>
        <taxon>Clostridia</taxon>
        <taxon>Lachnospirales</taxon>
        <taxon>Lachnospiraceae</taxon>
        <taxon>Butyribacter</taxon>
    </lineage>
</organism>
<feature type="compositionally biased region" description="Low complexity" evidence="1">
    <location>
        <begin position="147"/>
        <end position="160"/>
    </location>
</feature>
<feature type="domain" description="Transcobalamin-like C-terminal" evidence="2">
    <location>
        <begin position="252"/>
        <end position="329"/>
    </location>
</feature>
<evidence type="ECO:0000256" key="1">
    <source>
        <dbReference type="SAM" id="MobiDB-lite"/>
    </source>
</evidence>
<evidence type="ECO:0000313" key="3">
    <source>
        <dbReference type="EMBL" id="KQC85929.1"/>
    </source>
</evidence>
<evidence type="ECO:0000259" key="2">
    <source>
        <dbReference type="Pfam" id="PF14478"/>
    </source>
</evidence>
<feature type="compositionally biased region" description="Basic and acidic residues" evidence="1">
    <location>
        <begin position="112"/>
        <end position="132"/>
    </location>
</feature>
<feature type="compositionally biased region" description="Basic and acidic residues" evidence="1">
    <location>
        <begin position="173"/>
        <end position="191"/>
    </location>
</feature>
<proteinExistence type="predicted"/>
<sequence length="336" mass="37341">MKNYRKFLIPIVLVILLVLGVSRLDIQSVKNHDMADDNIVAEESDKSSDNDTSSEIKEDENSLQQDDKNDIGRSEDKTDSGDIASDEKEEGKNLKKKNTSKKDALKNGSLGESKKSKKEIGLKNKSNTRNDKSISANKNTEKKSNVSEKNTNKKSNVSEKNTNKKNTTRKNKTNKDAAKKNTSDKNTKKDNTSVSDKNSTDEKDDKNYIKCDVTIDCTILLSNMDKLNKNARKYVPDSGKLLDKTSIKIKKGSSAYDVLTAVCKLKKIAYDAEYSPIYKTSYVKGIGYLYEKMAGDMSGWLYLVDGVTPNVGSSAYKLKGGEHIEWTYTCSGRAGS</sequence>
<evidence type="ECO:0000313" key="4">
    <source>
        <dbReference type="Proteomes" id="UP000050833"/>
    </source>
</evidence>
<reference evidence="3 4" key="1">
    <citation type="submission" date="2015-10" db="EMBL/GenBank/DDBJ databases">
        <title>Butyribacter intestini gen. nov., sp. nov., a butyric acid-producing bacterium of the family Lachnospiraceae isolated from the human faeces.</title>
        <authorList>
            <person name="Zou Y."/>
            <person name="Xue W."/>
            <person name="Luo G."/>
            <person name="Lv M."/>
        </authorList>
    </citation>
    <scope>NUCLEOTIDE SEQUENCE [LARGE SCALE GENOMIC DNA]</scope>
    <source>
        <strain evidence="3 4">TF01-11</strain>
    </source>
</reference>
<accession>A0AAW3JUW9</accession>
<dbReference type="Gene3D" id="2.170.130.30">
    <property type="match status" value="1"/>
</dbReference>
<keyword evidence="4" id="KW-1185">Reference proteome</keyword>
<feature type="compositionally biased region" description="Basic and acidic residues" evidence="1">
    <location>
        <begin position="43"/>
        <end position="93"/>
    </location>
</feature>
<comment type="caution">
    <text evidence="3">The sequence shown here is derived from an EMBL/GenBank/DDBJ whole genome shotgun (WGS) entry which is preliminary data.</text>
</comment>
<dbReference type="EMBL" id="LLKB01000001">
    <property type="protein sequence ID" value="KQC85929.1"/>
    <property type="molecule type" value="Genomic_DNA"/>
</dbReference>
<dbReference type="RefSeq" id="WP_055941039.1">
    <property type="nucleotide sequence ID" value="NZ_JAQDCV010000010.1"/>
</dbReference>
<name>A0AAW3JUW9_9FIRM</name>
<dbReference type="AlphaFoldDB" id="A0AAW3JUW9"/>
<gene>
    <name evidence="3" type="ORF">APZ18_01640</name>
</gene>
<protein>
    <recommendedName>
        <fullName evidence="2">Transcobalamin-like C-terminal domain-containing protein</fullName>
    </recommendedName>
</protein>
<dbReference type="InterPro" id="IPR027954">
    <property type="entry name" value="Transcobalamin-like_C"/>
</dbReference>
<dbReference type="Proteomes" id="UP000050833">
    <property type="component" value="Unassembled WGS sequence"/>
</dbReference>
<dbReference type="Pfam" id="PF14478">
    <property type="entry name" value="DUF4430"/>
    <property type="match status" value="1"/>
</dbReference>